<reference evidence="3" key="1">
    <citation type="journal article" date="2019" name="Int. J. Syst. Evol. Microbiol.">
        <title>The Global Catalogue of Microorganisms (GCM) 10K type strain sequencing project: providing services to taxonomists for standard genome sequencing and annotation.</title>
        <authorList>
            <consortium name="The Broad Institute Genomics Platform"/>
            <consortium name="The Broad Institute Genome Sequencing Center for Infectious Disease"/>
            <person name="Wu L."/>
            <person name="Ma J."/>
        </authorList>
    </citation>
    <scope>NUCLEOTIDE SEQUENCE [LARGE SCALE GENOMIC DNA]</scope>
    <source>
        <strain evidence="3">JCM 12774</strain>
    </source>
</reference>
<dbReference type="Proteomes" id="UP001500340">
    <property type="component" value="Unassembled WGS sequence"/>
</dbReference>
<gene>
    <name evidence="2" type="ORF">GCM10008933_12160</name>
</gene>
<feature type="domain" description="RNA polymerase sigma-70 ECF-like HTH" evidence="1">
    <location>
        <begin position="119"/>
        <end position="187"/>
    </location>
</feature>
<dbReference type="Gene3D" id="1.10.10.10">
    <property type="entry name" value="Winged helix-like DNA-binding domain superfamily/Winged helix DNA-binding domain"/>
    <property type="match status" value="1"/>
</dbReference>
<accession>A0ABP3HW73</accession>
<dbReference type="InterPro" id="IPR036388">
    <property type="entry name" value="WH-like_DNA-bd_sf"/>
</dbReference>
<keyword evidence="3" id="KW-1185">Reference proteome</keyword>
<name>A0ABP3HW73_9BACL</name>
<dbReference type="EMBL" id="BAAACX010000007">
    <property type="protein sequence ID" value="GAA0382557.1"/>
    <property type="molecule type" value="Genomic_DNA"/>
</dbReference>
<protein>
    <recommendedName>
        <fullName evidence="1">RNA polymerase sigma-70 ECF-like HTH domain-containing protein</fullName>
    </recommendedName>
</protein>
<proteinExistence type="predicted"/>
<dbReference type="InterPro" id="IPR053812">
    <property type="entry name" value="HTH_Sigma70_ECF-like"/>
</dbReference>
<organism evidence="2 3">
    <name type="scientific">Paenibacillus motobuensis</name>
    <dbReference type="NCBI Taxonomy" id="295324"/>
    <lineage>
        <taxon>Bacteria</taxon>
        <taxon>Bacillati</taxon>
        <taxon>Bacillota</taxon>
        <taxon>Bacilli</taxon>
        <taxon>Bacillales</taxon>
        <taxon>Paenibacillaceae</taxon>
        <taxon>Paenibacillus</taxon>
    </lineage>
</organism>
<sequence length="202" mass="23438">MNEQRAIEQLSSYRQKQAILQALSTYSVGAGITVSRLNEDDQLQDLHARLRRMPSYMYLSKHEQKLEQTANAYMTRYPAGIKAQKRAVPVNVMDDEDSELLQELKDKIQKVIAARGYEVRDNIDEILERLAEFQDLQAEVKNMDIALKALEQYKPEYAKLLKLRFIDGIPVLDAAEELHISRKTFDRWRAQAVEEFSKIYTG</sequence>
<evidence type="ECO:0000313" key="2">
    <source>
        <dbReference type="EMBL" id="GAA0382557.1"/>
    </source>
</evidence>
<dbReference type="Pfam" id="PF07638">
    <property type="entry name" value="Sigma70_ECF"/>
    <property type="match status" value="1"/>
</dbReference>
<comment type="caution">
    <text evidence="2">The sequence shown here is derived from an EMBL/GenBank/DDBJ whole genome shotgun (WGS) entry which is preliminary data.</text>
</comment>
<dbReference type="RefSeq" id="WP_343858773.1">
    <property type="nucleotide sequence ID" value="NZ_BAAACX010000007.1"/>
</dbReference>
<evidence type="ECO:0000259" key="1">
    <source>
        <dbReference type="Pfam" id="PF07638"/>
    </source>
</evidence>
<evidence type="ECO:0000313" key="3">
    <source>
        <dbReference type="Proteomes" id="UP001500340"/>
    </source>
</evidence>